<dbReference type="GO" id="GO:0004145">
    <property type="term" value="F:diamine N-acetyltransferase activity"/>
    <property type="evidence" value="ECO:0007669"/>
    <property type="project" value="UniProtKB-EC"/>
</dbReference>
<dbReference type="CDD" id="cd04301">
    <property type="entry name" value="NAT_SF"/>
    <property type="match status" value="1"/>
</dbReference>
<dbReference type="PANTHER" id="PTHR43415:SF3">
    <property type="entry name" value="GNAT-FAMILY ACETYLTRANSFERASE"/>
    <property type="match status" value="1"/>
</dbReference>
<keyword evidence="2" id="KW-0808">Transferase</keyword>
<dbReference type="InterPro" id="IPR016181">
    <property type="entry name" value="Acyl_CoA_acyltransferase"/>
</dbReference>
<dbReference type="EMBL" id="JBEPLO010000024">
    <property type="protein sequence ID" value="MET3558811.1"/>
    <property type="molecule type" value="Genomic_DNA"/>
</dbReference>
<reference evidence="2 3" key="1">
    <citation type="submission" date="2024-06" db="EMBL/GenBank/DDBJ databases">
        <title>Genomic Encyclopedia of Type Strains, Phase IV (KMG-IV): sequencing the most valuable type-strain genomes for metagenomic binning, comparative biology and taxonomic classification.</title>
        <authorList>
            <person name="Goeker M."/>
        </authorList>
    </citation>
    <scope>NUCLEOTIDE SEQUENCE [LARGE SCALE GENOMIC DNA]</scope>
    <source>
        <strain evidence="2 3">DSM 28303</strain>
    </source>
</reference>
<gene>
    <name evidence="2" type="ORF">ABID29_001939</name>
</gene>
<evidence type="ECO:0000259" key="1">
    <source>
        <dbReference type="PROSITE" id="PS51186"/>
    </source>
</evidence>
<dbReference type="RefSeq" id="WP_354365930.1">
    <property type="nucleotide sequence ID" value="NZ_JBEPLO010000024.1"/>
</dbReference>
<evidence type="ECO:0000313" key="2">
    <source>
        <dbReference type="EMBL" id="MET3558811.1"/>
    </source>
</evidence>
<dbReference type="Gene3D" id="3.40.630.30">
    <property type="match status" value="1"/>
</dbReference>
<comment type="caution">
    <text evidence="2">The sequence shown here is derived from an EMBL/GenBank/DDBJ whole genome shotgun (WGS) entry which is preliminary data.</text>
</comment>
<keyword evidence="2" id="KW-0012">Acyltransferase</keyword>
<sequence length="141" mass="16526">MLGLRDITEDNFFNCLNLDPDLSEDYVDPVVFSLAEAWLNKNFQPKAIYQEEELIGFVSFYVGDNHYQIINFLIDQPYQGKDLGKAAVQLSLDYLKKEYQAKQVSLPVHLENQKARRFWTALGFQESDNIEDAYLYMRRTL</sequence>
<name>A0ABV2FJQ1_9STRE</name>
<keyword evidence="3" id="KW-1185">Reference proteome</keyword>
<dbReference type="SUPFAM" id="SSF55729">
    <property type="entry name" value="Acyl-CoA N-acyltransferases (Nat)"/>
    <property type="match status" value="1"/>
</dbReference>
<dbReference type="InterPro" id="IPR000182">
    <property type="entry name" value="GNAT_dom"/>
</dbReference>
<dbReference type="PANTHER" id="PTHR43415">
    <property type="entry name" value="SPERMIDINE N(1)-ACETYLTRANSFERASE"/>
    <property type="match status" value="1"/>
</dbReference>
<accession>A0ABV2FJQ1</accession>
<organism evidence="2 3">
    <name type="scientific">Streptococcus rupicaprae</name>
    <dbReference type="NCBI Taxonomy" id="759619"/>
    <lineage>
        <taxon>Bacteria</taxon>
        <taxon>Bacillati</taxon>
        <taxon>Bacillota</taxon>
        <taxon>Bacilli</taxon>
        <taxon>Lactobacillales</taxon>
        <taxon>Streptococcaceae</taxon>
        <taxon>Streptococcus</taxon>
    </lineage>
</organism>
<feature type="domain" description="N-acetyltransferase" evidence="1">
    <location>
        <begin position="2"/>
        <end position="141"/>
    </location>
</feature>
<dbReference type="Proteomes" id="UP001549122">
    <property type="component" value="Unassembled WGS sequence"/>
</dbReference>
<evidence type="ECO:0000313" key="3">
    <source>
        <dbReference type="Proteomes" id="UP001549122"/>
    </source>
</evidence>
<protein>
    <submittedName>
        <fullName evidence="2">Diamine N-acetyltransferase</fullName>
        <ecNumber evidence="2">2.3.1.57</ecNumber>
    </submittedName>
</protein>
<dbReference type="PROSITE" id="PS51186">
    <property type="entry name" value="GNAT"/>
    <property type="match status" value="1"/>
</dbReference>
<dbReference type="EC" id="2.3.1.57" evidence="2"/>
<proteinExistence type="predicted"/>
<dbReference type="Pfam" id="PF00583">
    <property type="entry name" value="Acetyltransf_1"/>
    <property type="match status" value="1"/>
</dbReference>